<keyword evidence="2" id="KW-1185">Reference proteome</keyword>
<evidence type="ECO:0000313" key="2">
    <source>
        <dbReference type="Proteomes" id="UP001177021"/>
    </source>
</evidence>
<protein>
    <submittedName>
        <fullName evidence="1">Uncharacterized protein</fullName>
    </submittedName>
</protein>
<evidence type="ECO:0000313" key="1">
    <source>
        <dbReference type="EMBL" id="CAJ2664778.1"/>
    </source>
</evidence>
<reference evidence="1" key="1">
    <citation type="submission" date="2023-10" db="EMBL/GenBank/DDBJ databases">
        <authorList>
            <person name="Rodriguez Cubillos JULIANA M."/>
            <person name="De Vega J."/>
        </authorList>
    </citation>
    <scope>NUCLEOTIDE SEQUENCE</scope>
</reference>
<sequence>MPQPDPQCDPEHAAEPHAEDIAIDDVGQPQPGTPAHEAVEDEDGEELSEGDFVDEDDLVMNLVVEEEVKKKGKKQKLEGPSWTMCVFPPEEEDSAEFPGGPKDTSVLTSYKTHFARYVYEGYLTSSSTFVSHGKKMKELAKIAPDAQWFRDRVEATGLADLAKTGISHPYTIPLPPGHPPRQCEAEAIIEEEGEAEGALATRLTTRINRLRQLARNLLDNGELSEGSRARRDVLEIWEAEHYAQQYARRTDDRGFATQ</sequence>
<gene>
    <name evidence="1" type="ORF">MILVUS5_LOCUS29903</name>
</gene>
<accession>A0ACB0L829</accession>
<proteinExistence type="predicted"/>
<dbReference type="EMBL" id="CASHSV030000409">
    <property type="protein sequence ID" value="CAJ2664778.1"/>
    <property type="molecule type" value="Genomic_DNA"/>
</dbReference>
<comment type="caution">
    <text evidence="1">The sequence shown here is derived from an EMBL/GenBank/DDBJ whole genome shotgun (WGS) entry which is preliminary data.</text>
</comment>
<name>A0ACB0L829_TRIPR</name>
<organism evidence="1 2">
    <name type="scientific">Trifolium pratense</name>
    <name type="common">Red clover</name>
    <dbReference type="NCBI Taxonomy" id="57577"/>
    <lineage>
        <taxon>Eukaryota</taxon>
        <taxon>Viridiplantae</taxon>
        <taxon>Streptophyta</taxon>
        <taxon>Embryophyta</taxon>
        <taxon>Tracheophyta</taxon>
        <taxon>Spermatophyta</taxon>
        <taxon>Magnoliopsida</taxon>
        <taxon>eudicotyledons</taxon>
        <taxon>Gunneridae</taxon>
        <taxon>Pentapetalae</taxon>
        <taxon>rosids</taxon>
        <taxon>fabids</taxon>
        <taxon>Fabales</taxon>
        <taxon>Fabaceae</taxon>
        <taxon>Papilionoideae</taxon>
        <taxon>50 kb inversion clade</taxon>
        <taxon>NPAAA clade</taxon>
        <taxon>Hologalegina</taxon>
        <taxon>IRL clade</taxon>
        <taxon>Trifolieae</taxon>
        <taxon>Trifolium</taxon>
    </lineage>
</organism>
<dbReference type="Proteomes" id="UP001177021">
    <property type="component" value="Unassembled WGS sequence"/>
</dbReference>